<proteinExistence type="predicted"/>
<dbReference type="AlphaFoldDB" id="A0A0C9TTD4"/>
<dbReference type="OrthoDB" id="2941894at2759"/>
<keyword evidence="2" id="KW-1185">Reference proteome</keyword>
<dbReference type="HOGENOM" id="CLU_999468_0_0_1"/>
<organism evidence="1 2">
    <name type="scientific">Sphaerobolus stellatus (strain SS14)</name>
    <dbReference type="NCBI Taxonomy" id="990650"/>
    <lineage>
        <taxon>Eukaryota</taxon>
        <taxon>Fungi</taxon>
        <taxon>Dikarya</taxon>
        <taxon>Basidiomycota</taxon>
        <taxon>Agaricomycotina</taxon>
        <taxon>Agaricomycetes</taxon>
        <taxon>Phallomycetidae</taxon>
        <taxon>Geastrales</taxon>
        <taxon>Sphaerobolaceae</taxon>
        <taxon>Sphaerobolus</taxon>
    </lineage>
</organism>
<evidence type="ECO:0000313" key="2">
    <source>
        <dbReference type="Proteomes" id="UP000054279"/>
    </source>
</evidence>
<gene>
    <name evidence="1" type="ORF">M422DRAFT_79215</name>
</gene>
<evidence type="ECO:0000313" key="1">
    <source>
        <dbReference type="EMBL" id="KIJ25139.1"/>
    </source>
</evidence>
<evidence type="ECO:0008006" key="3">
    <source>
        <dbReference type="Google" id="ProtNLM"/>
    </source>
</evidence>
<protein>
    <recommendedName>
        <fullName evidence="3">CCHC-type domain-containing protein</fullName>
    </recommendedName>
</protein>
<dbReference type="Proteomes" id="UP000054279">
    <property type="component" value="Unassembled WGS sequence"/>
</dbReference>
<dbReference type="Pfam" id="PF14223">
    <property type="entry name" value="Retrotran_gag_2"/>
    <property type="match status" value="1"/>
</dbReference>
<accession>A0A0C9TTD4</accession>
<dbReference type="EMBL" id="KN837431">
    <property type="protein sequence ID" value="KIJ25139.1"/>
    <property type="molecule type" value="Genomic_DNA"/>
</dbReference>
<reference evidence="1 2" key="1">
    <citation type="submission" date="2014-06" db="EMBL/GenBank/DDBJ databases">
        <title>Evolutionary Origins and Diversification of the Mycorrhizal Mutualists.</title>
        <authorList>
            <consortium name="DOE Joint Genome Institute"/>
            <consortium name="Mycorrhizal Genomics Consortium"/>
            <person name="Kohler A."/>
            <person name="Kuo A."/>
            <person name="Nagy L.G."/>
            <person name="Floudas D."/>
            <person name="Copeland A."/>
            <person name="Barry K.W."/>
            <person name="Cichocki N."/>
            <person name="Veneault-Fourrey C."/>
            <person name="LaButti K."/>
            <person name="Lindquist E.A."/>
            <person name="Lipzen A."/>
            <person name="Lundell T."/>
            <person name="Morin E."/>
            <person name="Murat C."/>
            <person name="Riley R."/>
            <person name="Ohm R."/>
            <person name="Sun H."/>
            <person name="Tunlid A."/>
            <person name="Henrissat B."/>
            <person name="Grigoriev I.V."/>
            <person name="Hibbett D.S."/>
            <person name="Martin F."/>
        </authorList>
    </citation>
    <scope>NUCLEOTIDE SEQUENCE [LARGE SCALE GENOMIC DNA]</scope>
    <source>
        <strain evidence="1 2">SS14</strain>
    </source>
</reference>
<feature type="non-terminal residue" evidence="1">
    <location>
        <position position="1"/>
    </location>
</feature>
<sequence length="260" mass="28404">IVALDTTAPSITILRNTQTYTGPKLDKLKSNYNIWMRSADLFLTLSGFIDYAKGNTACPGLNEPRARANWKANDALAAALIVSTTEVSEWEFIKREDGAAACWTNLKLRHQSEGPIRQVQLLQEALTAKCSKDTPLPVTAESICKAIDRAYEMGEITQDLLKCIALLSSLTEFPHLRSIITRDINASTKSNPFTSTQLRNYLDGEQSLLNSDTRGVPDSIALAAHTKPPIVVCSNCKRNGHIATYCVSSGGGMEGKSIEE</sequence>
<feature type="non-terminal residue" evidence="1">
    <location>
        <position position="260"/>
    </location>
</feature>
<name>A0A0C9TTD4_SPHS4</name>